<gene>
    <name evidence="1" type="ORF">DPMN_027086</name>
</gene>
<dbReference type="EMBL" id="JAIWYP010000002">
    <property type="protein sequence ID" value="KAH3864073.1"/>
    <property type="molecule type" value="Genomic_DNA"/>
</dbReference>
<evidence type="ECO:0000313" key="1">
    <source>
        <dbReference type="EMBL" id="KAH3864073.1"/>
    </source>
</evidence>
<sequence>MSQQQNAAALLRQAADLLNVNTSDRSTQYQHLHQSLVTTNYHLLKELDETRRNTSTEVNQINWSNKQLKKTHEELV</sequence>
<organism evidence="1 2">
    <name type="scientific">Dreissena polymorpha</name>
    <name type="common">Zebra mussel</name>
    <name type="synonym">Mytilus polymorpha</name>
    <dbReference type="NCBI Taxonomy" id="45954"/>
    <lineage>
        <taxon>Eukaryota</taxon>
        <taxon>Metazoa</taxon>
        <taxon>Spiralia</taxon>
        <taxon>Lophotrochozoa</taxon>
        <taxon>Mollusca</taxon>
        <taxon>Bivalvia</taxon>
        <taxon>Autobranchia</taxon>
        <taxon>Heteroconchia</taxon>
        <taxon>Euheterodonta</taxon>
        <taxon>Imparidentia</taxon>
        <taxon>Neoheterodontei</taxon>
        <taxon>Myida</taxon>
        <taxon>Dreissenoidea</taxon>
        <taxon>Dreissenidae</taxon>
        <taxon>Dreissena</taxon>
    </lineage>
</organism>
<comment type="caution">
    <text evidence="1">The sequence shown here is derived from an EMBL/GenBank/DDBJ whole genome shotgun (WGS) entry which is preliminary data.</text>
</comment>
<dbReference type="Proteomes" id="UP000828390">
    <property type="component" value="Unassembled WGS sequence"/>
</dbReference>
<protein>
    <submittedName>
        <fullName evidence="1">Uncharacterized protein</fullName>
    </submittedName>
</protein>
<evidence type="ECO:0000313" key="2">
    <source>
        <dbReference type="Proteomes" id="UP000828390"/>
    </source>
</evidence>
<name>A0A9D4RE30_DREPO</name>
<proteinExistence type="predicted"/>
<accession>A0A9D4RE30</accession>
<reference evidence="1" key="1">
    <citation type="journal article" date="2019" name="bioRxiv">
        <title>The Genome of the Zebra Mussel, Dreissena polymorpha: A Resource for Invasive Species Research.</title>
        <authorList>
            <person name="McCartney M.A."/>
            <person name="Auch B."/>
            <person name="Kono T."/>
            <person name="Mallez S."/>
            <person name="Zhang Y."/>
            <person name="Obille A."/>
            <person name="Becker A."/>
            <person name="Abrahante J.E."/>
            <person name="Garbe J."/>
            <person name="Badalamenti J.P."/>
            <person name="Herman A."/>
            <person name="Mangelson H."/>
            <person name="Liachko I."/>
            <person name="Sullivan S."/>
            <person name="Sone E.D."/>
            <person name="Koren S."/>
            <person name="Silverstein K.A.T."/>
            <person name="Beckman K.B."/>
            <person name="Gohl D.M."/>
        </authorList>
    </citation>
    <scope>NUCLEOTIDE SEQUENCE</scope>
    <source>
        <strain evidence="1">Duluth1</strain>
        <tissue evidence="1">Whole animal</tissue>
    </source>
</reference>
<keyword evidence="2" id="KW-1185">Reference proteome</keyword>
<reference evidence="1" key="2">
    <citation type="submission" date="2020-11" db="EMBL/GenBank/DDBJ databases">
        <authorList>
            <person name="McCartney M.A."/>
            <person name="Auch B."/>
            <person name="Kono T."/>
            <person name="Mallez S."/>
            <person name="Becker A."/>
            <person name="Gohl D.M."/>
            <person name="Silverstein K.A.T."/>
            <person name="Koren S."/>
            <person name="Bechman K.B."/>
            <person name="Herman A."/>
            <person name="Abrahante J.E."/>
            <person name="Garbe J."/>
        </authorList>
    </citation>
    <scope>NUCLEOTIDE SEQUENCE</scope>
    <source>
        <strain evidence="1">Duluth1</strain>
        <tissue evidence="1">Whole animal</tissue>
    </source>
</reference>
<dbReference type="AlphaFoldDB" id="A0A9D4RE30"/>